<dbReference type="SUPFAM" id="SSF49503">
    <property type="entry name" value="Cupredoxins"/>
    <property type="match status" value="1"/>
</dbReference>
<dbReference type="eggNOG" id="ENOG502RZ8U">
    <property type="taxonomic scope" value="Eukaryota"/>
</dbReference>
<dbReference type="GO" id="GO:0005886">
    <property type="term" value="C:plasma membrane"/>
    <property type="evidence" value="ECO:0000318"/>
    <property type="project" value="GO_Central"/>
</dbReference>
<evidence type="ECO:0000259" key="5">
    <source>
        <dbReference type="PROSITE" id="PS51485"/>
    </source>
</evidence>
<dbReference type="Pfam" id="PF02298">
    <property type="entry name" value="Cu_bind_like"/>
    <property type="match status" value="1"/>
</dbReference>
<keyword evidence="7" id="KW-1185">Reference proteome</keyword>
<dbReference type="InterPro" id="IPR028871">
    <property type="entry name" value="BlueCu_1_BS"/>
</dbReference>
<accession>A0A1B6QD14</accession>
<proteinExistence type="predicted"/>
<organism evidence="6 7">
    <name type="scientific">Sorghum bicolor</name>
    <name type="common">Sorghum</name>
    <name type="synonym">Sorghum vulgare</name>
    <dbReference type="NCBI Taxonomy" id="4558"/>
    <lineage>
        <taxon>Eukaryota</taxon>
        <taxon>Viridiplantae</taxon>
        <taxon>Streptophyta</taxon>
        <taxon>Embryophyta</taxon>
        <taxon>Tracheophyta</taxon>
        <taxon>Spermatophyta</taxon>
        <taxon>Magnoliopsida</taxon>
        <taxon>Liliopsida</taxon>
        <taxon>Poales</taxon>
        <taxon>Poaceae</taxon>
        <taxon>PACMAD clade</taxon>
        <taxon>Panicoideae</taxon>
        <taxon>Andropogonodae</taxon>
        <taxon>Andropogoneae</taxon>
        <taxon>Sorghinae</taxon>
        <taxon>Sorghum</taxon>
    </lineage>
</organism>
<dbReference type="PROSITE" id="PS51485">
    <property type="entry name" value="PHYTOCYANIN"/>
    <property type="match status" value="1"/>
</dbReference>
<evidence type="ECO:0000256" key="3">
    <source>
        <dbReference type="ARBA" id="ARBA00023180"/>
    </source>
</evidence>
<keyword evidence="3" id="KW-0325">Glycoprotein</keyword>
<dbReference type="InterPro" id="IPR008972">
    <property type="entry name" value="Cupredoxin"/>
</dbReference>
<dbReference type="AlphaFoldDB" id="A0A1B6QD14"/>
<dbReference type="PANTHER" id="PTHR33021">
    <property type="entry name" value="BLUE COPPER PROTEIN"/>
    <property type="match status" value="1"/>
</dbReference>
<dbReference type="EMBL" id="CM000761">
    <property type="protein sequence ID" value="KXG35816.1"/>
    <property type="molecule type" value="Genomic_DNA"/>
</dbReference>
<dbReference type="CDD" id="cd04216">
    <property type="entry name" value="Phytocyanin"/>
    <property type="match status" value="1"/>
</dbReference>
<feature type="domain" description="Phytocyanin" evidence="5">
    <location>
        <begin position="25"/>
        <end position="125"/>
    </location>
</feature>
<keyword evidence="4" id="KW-0732">Signal</keyword>
<dbReference type="PROSITE" id="PS00196">
    <property type="entry name" value="COPPER_BLUE"/>
    <property type="match status" value="1"/>
</dbReference>
<keyword evidence="2" id="KW-0186">Copper</keyword>
<dbReference type="Gramene" id="KXG35816">
    <property type="protein sequence ID" value="KXG35816"/>
    <property type="gene ID" value="SORBI_3002G233400"/>
</dbReference>
<sequence length="214" mass="21561">MATNASSRAAVLLFAVYASLASATTTYTVGGVHSWMTGVDYADWASGKTFAVGDKLLFSYVRTDHTVTKVSRSEYDACSGSDATSEDNSSGLTTVTLATPGMHYFICTTPDHCAGGMKLAVNVSATTTASSGSGGGLEVTAGANAGGGLLVPVPVMASVAAAAATGALRSSNRAWAAVTDRAQPPAAYADGDSASACQGTDTVHLFMSRTPILV</sequence>
<dbReference type="OMA" id="PFEANDR"/>
<evidence type="ECO:0000256" key="4">
    <source>
        <dbReference type="SAM" id="SignalP"/>
    </source>
</evidence>
<dbReference type="InterPro" id="IPR039391">
    <property type="entry name" value="Phytocyanin-like"/>
</dbReference>
<dbReference type="GO" id="GO:0046872">
    <property type="term" value="F:metal ion binding"/>
    <property type="evidence" value="ECO:0007669"/>
    <property type="project" value="UniProtKB-KW"/>
</dbReference>
<dbReference type="STRING" id="4558.A0A1B6QD14"/>
<keyword evidence="1" id="KW-0479">Metal-binding</keyword>
<reference evidence="6 7" key="1">
    <citation type="journal article" date="2009" name="Nature">
        <title>The Sorghum bicolor genome and the diversification of grasses.</title>
        <authorList>
            <person name="Paterson A.H."/>
            <person name="Bowers J.E."/>
            <person name="Bruggmann R."/>
            <person name="Dubchak I."/>
            <person name="Grimwood J."/>
            <person name="Gundlach H."/>
            <person name="Haberer G."/>
            <person name="Hellsten U."/>
            <person name="Mitros T."/>
            <person name="Poliakov A."/>
            <person name="Schmutz J."/>
            <person name="Spannagl M."/>
            <person name="Tang H."/>
            <person name="Wang X."/>
            <person name="Wicker T."/>
            <person name="Bharti A.K."/>
            <person name="Chapman J."/>
            <person name="Feltus F.A."/>
            <person name="Gowik U."/>
            <person name="Grigoriev I.V."/>
            <person name="Lyons E."/>
            <person name="Maher C.A."/>
            <person name="Martis M."/>
            <person name="Narechania A."/>
            <person name="Otillar R.P."/>
            <person name="Penning B.W."/>
            <person name="Salamov A.A."/>
            <person name="Wang Y."/>
            <person name="Zhang L."/>
            <person name="Carpita N.C."/>
            <person name="Freeling M."/>
            <person name="Gingle A.R."/>
            <person name="Hash C.T."/>
            <person name="Keller B."/>
            <person name="Klein P."/>
            <person name="Kresovich S."/>
            <person name="McCann M.C."/>
            <person name="Ming R."/>
            <person name="Peterson D.G."/>
            <person name="Mehboob-ur-Rahman"/>
            <person name="Ware D."/>
            <person name="Westhoff P."/>
            <person name="Mayer K.F."/>
            <person name="Messing J."/>
            <person name="Rokhsar D.S."/>
        </authorList>
    </citation>
    <scope>NUCLEOTIDE SEQUENCE [LARGE SCALE GENOMIC DNA]</scope>
    <source>
        <strain evidence="7">cv. BTx623</strain>
    </source>
</reference>
<evidence type="ECO:0000256" key="1">
    <source>
        <dbReference type="ARBA" id="ARBA00022723"/>
    </source>
</evidence>
<feature type="chain" id="PRO_5008589654" description="Phytocyanin domain-containing protein" evidence="4">
    <location>
        <begin position="24"/>
        <end position="214"/>
    </location>
</feature>
<dbReference type="FunFam" id="2.60.40.420:FF:000003">
    <property type="entry name" value="Blue copper"/>
    <property type="match status" value="1"/>
</dbReference>
<dbReference type="InParanoid" id="A0A1B6QD14"/>
<evidence type="ECO:0000313" key="7">
    <source>
        <dbReference type="Proteomes" id="UP000000768"/>
    </source>
</evidence>
<dbReference type="PANTHER" id="PTHR33021:SF198">
    <property type="entry name" value="PHYTOCYANIN DOMAIN-CONTAINING PROTEIN"/>
    <property type="match status" value="1"/>
</dbReference>
<evidence type="ECO:0000313" key="6">
    <source>
        <dbReference type="EMBL" id="KXG35816.1"/>
    </source>
</evidence>
<name>A0A1B6QD14_SORBI</name>
<dbReference type="Proteomes" id="UP000000768">
    <property type="component" value="Chromosome 2"/>
</dbReference>
<gene>
    <name evidence="6" type="ORF">SORBI_3002G233400</name>
</gene>
<feature type="signal peptide" evidence="4">
    <location>
        <begin position="1"/>
        <end position="23"/>
    </location>
</feature>
<dbReference type="Gene3D" id="2.60.40.420">
    <property type="entry name" value="Cupredoxins - blue copper proteins"/>
    <property type="match status" value="1"/>
</dbReference>
<dbReference type="ExpressionAtlas" id="A0A1B6QD14">
    <property type="expression patterns" value="baseline and differential"/>
</dbReference>
<evidence type="ECO:0000256" key="2">
    <source>
        <dbReference type="ARBA" id="ARBA00023008"/>
    </source>
</evidence>
<dbReference type="OrthoDB" id="206968at2759"/>
<protein>
    <recommendedName>
        <fullName evidence="5">Phytocyanin domain-containing protein</fullName>
    </recommendedName>
</protein>
<dbReference type="GO" id="GO:0009055">
    <property type="term" value="F:electron transfer activity"/>
    <property type="evidence" value="ECO:0007669"/>
    <property type="project" value="InterPro"/>
</dbReference>
<dbReference type="InterPro" id="IPR003245">
    <property type="entry name" value="Phytocyanin_dom"/>
</dbReference>
<reference evidence="7" key="2">
    <citation type="journal article" date="2018" name="Plant J.">
        <title>The Sorghum bicolor reference genome: improved assembly, gene annotations, a transcriptome atlas, and signatures of genome organization.</title>
        <authorList>
            <person name="McCormick R.F."/>
            <person name="Truong S.K."/>
            <person name="Sreedasyam A."/>
            <person name="Jenkins J."/>
            <person name="Shu S."/>
            <person name="Sims D."/>
            <person name="Kennedy M."/>
            <person name="Amirebrahimi M."/>
            <person name="Weers B.D."/>
            <person name="McKinley B."/>
            <person name="Mattison A."/>
            <person name="Morishige D.T."/>
            <person name="Grimwood J."/>
            <person name="Schmutz J."/>
            <person name="Mullet J.E."/>
        </authorList>
    </citation>
    <scope>NUCLEOTIDE SEQUENCE [LARGE SCALE GENOMIC DNA]</scope>
    <source>
        <strain evidence="7">cv. BTx623</strain>
    </source>
</reference>